<dbReference type="InterPro" id="IPR006379">
    <property type="entry name" value="HAD-SF_hydro_IIB"/>
</dbReference>
<dbReference type="CDD" id="cd07516">
    <property type="entry name" value="HAD_Pase"/>
    <property type="match status" value="1"/>
</dbReference>
<keyword evidence="2" id="KW-1185">Reference proteome</keyword>
<comment type="caution">
    <text evidence="1">The sequence shown here is derived from an EMBL/GenBank/DDBJ whole genome shotgun (WGS) entry which is preliminary data.</text>
</comment>
<accession>A0A133KGJ5</accession>
<dbReference type="InterPro" id="IPR000150">
    <property type="entry name" value="Cof"/>
</dbReference>
<dbReference type="Gene3D" id="3.40.50.1000">
    <property type="entry name" value="HAD superfamily/HAD-like"/>
    <property type="match status" value="1"/>
</dbReference>
<proteinExistence type="predicted"/>
<dbReference type="GO" id="GO:0016791">
    <property type="term" value="F:phosphatase activity"/>
    <property type="evidence" value="ECO:0007669"/>
    <property type="project" value="UniProtKB-ARBA"/>
</dbReference>
<dbReference type="SFLD" id="SFLDS00003">
    <property type="entry name" value="Haloacid_Dehalogenase"/>
    <property type="match status" value="1"/>
</dbReference>
<dbReference type="OrthoDB" id="9781413at2"/>
<dbReference type="InterPro" id="IPR036412">
    <property type="entry name" value="HAD-like_sf"/>
</dbReference>
<dbReference type="AlphaFoldDB" id="A0A133KGJ5"/>
<dbReference type="NCBIfam" id="TIGR01484">
    <property type="entry name" value="HAD-SF-IIB"/>
    <property type="match status" value="1"/>
</dbReference>
<dbReference type="GO" id="GO:0000287">
    <property type="term" value="F:magnesium ion binding"/>
    <property type="evidence" value="ECO:0007669"/>
    <property type="project" value="TreeGrafter"/>
</dbReference>
<name>A0A133KGJ5_9FIRM</name>
<organism evidence="1 2">
    <name type="scientific">Anaerococcus tetradius</name>
    <dbReference type="NCBI Taxonomy" id="33036"/>
    <lineage>
        <taxon>Bacteria</taxon>
        <taxon>Bacillati</taxon>
        <taxon>Bacillota</taxon>
        <taxon>Tissierellia</taxon>
        <taxon>Tissierellales</taxon>
        <taxon>Peptoniphilaceae</taxon>
        <taxon>Anaerococcus</taxon>
    </lineage>
</organism>
<evidence type="ECO:0000313" key="2">
    <source>
        <dbReference type="Proteomes" id="UP000070383"/>
    </source>
</evidence>
<dbReference type="NCBIfam" id="TIGR00099">
    <property type="entry name" value="Cof-subfamily"/>
    <property type="match status" value="1"/>
</dbReference>
<dbReference type="RefSeq" id="WP_060929169.1">
    <property type="nucleotide sequence ID" value="NZ_KQ955265.1"/>
</dbReference>
<dbReference type="SUPFAM" id="SSF56784">
    <property type="entry name" value="HAD-like"/>
    <property type="match status" value="1"/>
</dbReference>
<dbReference type="InterPro" id="IPR023214">
    <property type="entry name" value="HAD_sf"/>
</dbReference>
<sequence>MIKLVASDIDETLVDHDKNVPQRNVDAIKKAQEMGVIVMLATGRGTYELFDIPKKAGLVRDNRFIICCNGAVIMNIKTGEIVYSQGLKYDYAKTILDYAYANNQTCYIYTIDNKYGLNLDSDSYAETQITPLGDNNIDFLKDKLILKAILKNKDMNYLQGLEIDIAYLTNYDVEIAYSSDMFMEINAKGVNKANALKKVCEYYAISLDDVLTIGDNYNDVAMLEETGRSVAVANAHLQVKESASYVAQATNEEGAVGEAIEKFILNT</sequence>
<dbReference type="GO" id="GO:0005829">
    <property type="term" value="C:cytosol"/>
    <property type="evidence" value="ECO:0007669"/>
    <property type="project" value="TreeGrafter"/>
</dbReference>
<dbReference type="PATRIC" id="fig|33036.3.peg.649"/>
<reference evidence="2" key="1">
    <citation type="submission" date="2016-01" db="EMBL/GenBank/DDBJ databases">
        <authorList>
            <person name="Mitreva M."/>
            <person name="Pepin K.H."/>
            <person name="Mihindukulasuriya K.A."/>
            <person name="Fulton R."/>
            <person name="Fronick C."/>
            <person name="O'Laughlin M."/>
            <person name="Miner T."/>
            <person name="Herter B."/>
            <person name="Rosa B.A."/>
            <person name="Cordes M."/>
            <person name="Tomlinson C."/>
            <person name="Wollam A."/>
            <person name="Palsikar V.B."/>
            <person name="Mardis E.R."/>
            <person name="Wilson R.K."/>
        </authorList>
    </citation>
    <scope>NUCLEOTIDE SEQUENCE [LARGE SCALE GENOMIC DNA]</scope>
    <source>
        <strain evidence="2">MJR8151</strain>
    </source>
</reference>
<evidence type="ECO:0000313" key="1">
    <source>
        <dbReference type="EMBL" id="KWZ78640.1"/>
    </source>
</evidence>
<dbReference type="PANTHER" id="PTHR10000">
    <property type="entry name" value="PHOSPHOSERINE PHOSPHATASE"/>
    <property type="match status" value="1"/>
</dbReference>
<protein>
    <submittedName>
        <fullName evidence="1">Cof-like hydrolase</fullName>
    </submittedName>
</protein>
<dbReference type="PANTHER" id="PTHR10000:SF8">
    <property type="entry name" value="HAD SUPERFAMILY HYDROLASE-LIKE, TYPE 3"/>
    <property type="match status" value="1"/>
</dbReference>
<dbReference type="Pfam" id="PF08282">
    <property type="entry name" value="Hydrolase_3"/>
    <property type="match status" value="1"/>
</dbReference>
<keyword evidence="1" id="KW-0378">Hydrolase</keyword>
<dbReference type="SFLD" id="SFLDG01140">
    <property type="entry name" value="C2.B:_Phosphomannomutase_and_P"/>
    <property type="match status" value="1"/>
</dbReference>
<dbReference type="EMBL" id="LRPM01000022">
    <property type="protein sequence ID" value="KWZ78640.1"/>
    <property type="molecule type" value="Genomic_DNA"/>
</dbReference>
<gene>
    <name evidence="1" type="ORF">HMPREF3200_00652</name>
</gene>
<dbReference type="Proteomes" id="UP000070383">
    <property type="component" value="Unassembled WGS sequence"/>
</dbReference>
<dbReference type="Gene3D" id="3.30.1240.10">
    <property type="match status" value="1"/>
</dbReference>
<dbReference type="STRING" id="33036.HMPREF3200_00652"/>